<keyword evidence="1" id="KW-0479">Metal-binding</keyword>
<sequence>MVNVEEIRDYAAGLLEKGEVKSVLGFRRGSASAFAEPCTITDVGDAASLVWDPTCLNNLTLYLVKDRKQQAAAKNPDNRPVGIVAKGCDSRAIGVLLQENYFKREDVVVIGVSCEGTGVVDPRKLSAKLKGRTVSRVTFDGADGINVSVYGDETETVIPAQEVLADRCLECRAAVPTLNDVVFGDTVEARDFNEPFHAAKEAESVSEDERWATWEHHFDRCLRCFACRAVCPMCYCPECVVDSTTFVVTLGTSAEEKANRIRWCERSANTSESAVYHLTRAIHLAGRCIDCGECERVCPVNIPLRLLNTKLEKEAFEMFEYQAGQDIEQASLLSSFRDEDPNSFIR</sequence>
<evidence type="ECO:0000313" key="6">
    <source>
        <dbReference type="Proteomes" id="UP000255508"/>
    </source>
</evidence>
<organism evidence="5 6">
    <name type="scientific">endosymbiont of Lamellibrachia luymesi</name>
    <dbReference type="NCBI Taxonomy" id="2200907"/>
    <lineage>
        <taxon>Bacteria</taxon>
        <taxon>Pseudomonadati</taxon>
        <taxon>Pseudomonadota</taxon>
        <taxon>Gammaproteobacteria</taxon>
        <taxon>sulfur-oxidizing symbionts</taxon>
    </lineage>
</organism>
<dbReference type="GO" id="GO:0051536">
    <property type="term" value="F:iron-sulfur cluster binding"/>
    <property type="evidence" value="ECO:0007669"/>
    <property type="project" value="UniProtKB-KW"/>
</dbReference>
<dbReference type="InterPro" id="IPR017896">
    <property type="entry name" value="4Fe4S_Fe-S-bd"/>
</dbReference>
<dbReference type="Proteomes" id="UP000255508">
    <property type="component" value="Unassembled WGS sequence"/>
</dbReference>
<evidence type="ECO:0000256" key="1">
    <source>
        <dbReference type="ARBA" id="ARBA00022723"/>
    </source>
</evidence>
<dbReference type="EMBL" id="QFXD01000241">
    <property type="protein sequence ID" value="RDH88912.1"/>
    <property type="molecule type" value="Genomic_DNA"/>
</dbReference>
<dbReference type="PROSITE" id="PS51379">
    <property type="entry name" value="4FE4S_FER_2"/>
    <property type="match status" value="2"/>
</dbReference>
<dbReference type="GO" id="GO:0046872">
    <property type="term" value="F:metal ion binding"/>
    <property type="evidence" value="ECO:0007669"/>
    <property type="project" value="UniProtKB-KW"/>
</dbReference>
<gene>
    <name evidence="5" type="ORF">DIZ79_13730</name>
</gene>
<dbReference type="InterPro" id="IPR007525">
    <property type="entry name" value="FrhB_FdhB_C"/>
</dbReference>
<evidence type="ECO:0000259" key="4">
    <source>
        <dbReference type="PROSITE" id="PS51379"/>
    </source>
</evidence>
<dbReference type="PROSITE" id="PS00198">
    <property type="entry name" value="4FE4S_FER_1"/>
    <property type="match status" value="1"/>
</dbReference>
<comment type="caution">
    <text evidence="5">The sequence shown here is derived from an EMBL/GenBank/DDBJ whole genome shotgun (WGS) entry which is preliminary data.</text>
</comment>
<name>A0A370DUD2_9GAMM</name>
<reference evidence="5 6" key="1">
    <citation type="journal article" date="2018" name="ISME J.">
        <title>Endosymbiont genomes yield clues of tubeworm success.</title>
        <authorList>
            <person name="Li Y."/>
            <person name="Liles M.R."/>
            <person name="Halanych K.M."/>
        </authorList>
    </citation>
    <scope>NUCLEOTIDE SEQUENCE [LARGE SCALE GENOMIC DNA]</scope>
    <source>
        <strain evidence="5">A1422</strain>
    </source>
</reference>
<dbReference type="Pfam" id="PF00037">
    <property type="entry name" value="Fer4"/>
    <property type="match status" value="1"/>
</dbReference>
<feature type="domain" description="4Fe-4S ferredoxin-type" evidence="4">
    <location>
        <begin position="279"/>
        <end position="309"/>
    </location>
</feature>
<feature type="domain" description="4Fe-4S ferredoxin-type" evidence="4">
    <location>
        <begin position="212"/>
        <end position="242"/>
    </location>
</feature>
<evidence type="ECO:0000256" key="2">
    <source>
        <dbReference type="ARBA" id="ARBA00023004"/>
    </source>
</evidence>
<proteinExistence type="predicted"/>
<keyword evidence="3" id="KW-0411">Iron-sulfur</keyword>
<dbReference type="Gene3D" id="1.10.1060.10">
    <property type="entry name" value="Alpha-helical ferredoxin"/>
    <property type="match status" value="1"/>
</dbReference>
<dbReference type="AlphaFoldDB" id="A0A370DUD2"/>
<dbReference type="Pfam" id="PF04432">
    <property type="entry name" value="FrhB_FdhB_C"/>
    <property type="match status" value="1"/>
</dbReference>
<accession>A0A370DUD2</accession>
<protein>
    <submittedName>
        <fullName evidence="5">Hydrogenase</fullName>
    </submittedName>
</protein>
<evidence type="ECO:0000256" key="3">
    <source>
        <dbReference type="ARBA" id="ARBA00023014"/>
    </source>
</evidence>
<dbReference type="InterPro" id="IPR017900">
    <property type="entry name" value="4Fe4S_Fe_S_CS"/>
</dbReference>
<evidence type="ECO:0000313" key="5">
    <source>
        <dbReference type="EMBL" id="RDH88912.1"/>
    </source>
</evidence>
<keyword evidence="2" id="KW-0408">Iron</keyword>
<dbReference type="InterPro" id="IPR009051">
    <property type="entry name" value="Helical_ferredxn"/>
</dbReference>
<dbReference type="SUPFAM" id="SSF46548">
    <property type="entry name" value="alpha-helical ferredoxin"/>
    <property type="match status" value="1"/>
</dbReference>